<dbReference type="PANTHER" id="PTHR30457:SF0">
    <property type="entry name" value="PHOSPHATASE, PUTATIVE (AFU_ORTHOLOGUE AFUA_4G01070)-RELATED"/>
    <property type="match status" value="1"/>
</dbReference>
<reference evidence="6" key="1">
    <citation type="journal article" date="2021" name="New Phytol.">
        <title>Evolutionary innovations through gain and loss of genes in the ectomycorrhizal Boletales.</title>
        <authorList>
            <person name="Wu G."/>
            <person name="Miyauchi S."/>
            <person name="Morin E."/>
            <person name="Kuo A."/>
            <person name="Drula E."/>
            <person name="Varga T."/>
            <person name="Kohler A."/>
            <person name="Feng B."/>
            <person name="Cao Y."/>
            <person name="Lipzen A."/>
            <person name="Daum C."/>
            <person name="Hundley H."/>
            <person name="Pangilinan J."/>
            <person name="Johnson J."/>
            <person name="Barry K."/>
            <person name="LaButti K."/>
            <person name="Ng V."/>
            <person name="Ahrendt S."/>
            <person name="Min B."/>
            <person name="Choi I.G."/>
            <person name="Park H."/>
            <person name="Plett J.M."/>
            <person name="Magnuson J."/>
            <person name="Spatafora J.W."/>
            <person name="Nagy L.G."/>
            <person name="Henrissat B."/>
            <person name="Grigoriev I.V."/>
            <person name="Yang Z.L."/>
            <person name="Xu J."/>
            <person name="Martin F.M."/>
        </authorList>
    </citation>
    <scope>NUCLEOTIDE SEQUENCE</scope>
    <source>
        <strain evidence="6">KKN 215</strain>
    </source>
</reference>
<feature type="chain" id="PRO_5035461281" evidence="4">
    <location>
        <begin position="19"/>
        <end position="308"/>
    </location>
</feature>
<protein>
    <submittedName>
        <fullName evidence="6">Sure-like protein</fullName>
    </submittedName>
</protein>
<dbReference type="InterPro" id="IPR002828">
    <property type="entry name" value="SurE-like_Pase/nucleotidase"/>
</dbReference>
<keyword evidence="3" id="KW-0378">Hydrolase</keyword>
<dbReference type="Proteomes" id="UP000813824">
    <property type="component" value="Unassembled WGS sequence"/>
</dbReference>
<dbReference type="Pfam" id="PF01975">
    <property type="entry name" value="SurE"/>
    <property type="match status" value="1"/>
</dbReference>
<keyword evidence="2" id="KW-0479">Metal-binding</keyword>
<evidence type="ECO:0000256" key="4">
    <source>
        <dbReference type="SAM" id="SignalP"/>
    </source>
</evidence>
<dbReference type="GO" id="GO:0008252">
    <property type="term" value="F:nucleotidase activity"/>
    <property type="evidence" value="ECO:0007669"/>
    <property type="project" value="InterPro"/>
</dbReference>
<comment type="caution">
    <text evidence="6">The sequence shown here is derived from an EMBL/GenBank/DDBJ whole genome shotgun (WGS) entry which is preliminary data.</text>
</comment>
<dbReference type="Gene3D" id="3.40.1210.10">
    <property type="entry name" value="Survival protein SurE-like phosphatase/nucleotidase"/>
    <property type="match status" value="1"/>
</dbReference>
<evidence type="ECO:0000256" key="3">
    <source>
        <dbReference type="ARBA" id="ARBA00022801"/>
    </source>
</evidence>
<keyword evidence="4" id="KW-0732">Signal</keyword>
<keyword evidence="7" id="KW-1185">Reference proteome</keyword>
<dbReference type="SUPFAM" id="SSF64167">
    <property type="entry name" value="SurE-like"/>
    <property type="match status" value="1"/>
</dbReference>
<dbReference type="InterPro" id="IPR036523">
    <property type="entry name" value="SurE-like_sf"/>
</dbReference>
<gene>
    <name evidence="6" type="ORF">BXZ70DRAFT_906917</name>
</gene>
<dbReference type="AlphaFoldDB" id="A0A8K0XQJ2"/>
<feature type="domain" description="Survival protein SurE-like phosphatase/nucleotidase" evidence="5">
    <location>
        <begin position="21"/>
        <end position="243"/>
    </location>
</feature>
<comment type="similarity">
    <text evidence="1">Belongs to the SurE nucleotidase family.</text>
</comment>
<organism evidence="6 7">
    <name type="scientific">Cristinia sonorae</name>
    <dbReference type="NCBI Taxonomy" id="1940300"/>
    <lineage>
        <taxon>Eukaryota</taxon>
        <taxon>Fungi</taxon>
        <taxon>Dikarya</taxon>
        <taxon>Basidiomycota</taxon>
        <taxon>Agaricomycotina</taxon>
        <taxon>Agaricomycetes</taxon>
        <taxon>Agaricomycetidae</taxon>
        <taxon>Agaricales</taxon>
        <taxon>Pleurotineae</taxon>
        <taxon>Stephanosporaceae</taxon>
        <taxon>Cristinia</taxon>
    </lineage>
</organism>
<dbReference type="OrthoDB" id="4018688at2759"/>
<evidence type="ECO:0000256" key="1">
    <source>
        <dbReference type="ARBA" id="ARBA00011062"/>
    </source>
</evidence>
<dbReference type="InterPro" id="IPR030048">
    <property type="entry name" value="SurE"/>
</dbReference>
<feature type="signal peptide" evidence="4">
    <location>
        <begin position="1"/>
        <end position="18"/>
    </location>
</feature>
<dbReference type="EMBL" id="JAEVFJ010000013">
    <property type="protein sequence ID" value="KAH8101299.1"/>
    <property type="molecule type" value="Genomic_DNA"/>
</dbReference>
<evidence type="ECO:0000313" key="6">
    <source>
        <dbReference type="EMBL" id="KAH8101299.1"/>
    </source>
</evidence>
<proteinExistence type="inferred from homology"/>
<accession>A0A8K0XQJ2</accession>
<sequence>MLHKALIAFLFFASNALSQKIILTNDDGWAVAQIRAQNDALKAAGFNVVLSAPAENQSGTGSSTATPKTLTQPCQFNTCPTGSPAEGSDANDPRLNYVNSFPVDAVRFGIQTLAPEFFGSKPDFVVSGPNVGTNLGSGITGSGTVNGASSGAACESALEGIPSTAFSATSNSQVSFTTLTTSPNSAATLAALLYAQLTTTFTKALVSPASRPILPPNITLNVNFPSTSGCSNASQFKFVLTRLISDSSATDVQTCDTTHLPVETTVVHSSGCFVSVSVIDARTKKDVDASTQAFVLNRIGGLLSCFTS</sequence>
<evidence type="ECO:0000256" key="2">
    <source>
        <dbReference type="ARBA" id="ARBA00022723"/>
    </source>
</evidence>
<evidence type="ECO:0000313" key="7">
    <source>
        <dbReference type="Proteomes" id="UP000813824"/>
    </source>
</evidence>
<dbReference type="GO" id="GO:0046872">
    <property type="term" value="F:metal ion binding"/>
    <property type="evidence" value="ECO:0007669"/>
    <property type="project" value="UniProtKB-KW"/>
</dbReference>
<name>A0A8K0XQJ2_9AGAR</name>
<dbReference type="PANTHER" id="PTHR30457">
    <property type="entry name" value="5'-NUCLEOTIDASE SURE"/>
    <property type="match status" value="1"/>
</dbReference>
<evidence type="ECO:0000259" key="5">
    <source>
        <dbReference type="Pfam" id="PF01975"/>
    </source>
</evidence>